<keyword evidence="3" id="KW-1185">Reference proteome</keyword>
<dbReference type="PATRIC" id="fig|400092.3.peg.3004"/>
<dbReference type="EMBL" id="CP009621">
    <property type="protein sequence ID" value="AKD03975.1"/>
    <property type="molecule type" value="Genomic_DNA"/>
</dbReference>
<accession>A0A0E3ZEV7</accession>
<organism evidence="2 3">
    <name type="scientific">Pontibacter korlensis</name>
    <dbReference type="NCBI Taxonomy" id="400092"/>
    <lineage>
        <taxon>Bacteria</taxon>
        <taxon>Pseudomonadati</taxon>
        <taxon>Bacteroidota</taxon>
        <taxon>Cytophagia</taxon>
        <taxon>Cytophagales</taxon>
        <taxon>Hymenobacteraceae</taxon>
        <taxon>Pontibacter</taxon>
    </lineage>
</organism>
<evidence type="ECO:0000313" key="3">
    <source>
        <dbReference type="Proteomes" id="UP000033109"/>
    </source>
</evidence>
<dbReference type="Proteomes" id="UP000033109">
    <property type="component" value="Chromosome"/>
</dbReference>
<sequence>MSLRNNISKIKMPLSYTQIRHVSRSIQQWISKIQVGVVGGYHGGNLGDMALGEAVKSVLSSQGIDSGLQTIYNLQKWPKAPFAIVGGGAVGYADSLSHVAERYKGKYNKVGLLGVDFNEESYPSSCVNLVRNAAFVSCRSKEQAERLIKLTGRKQVLHHPDIAFSLLREFCLEQRENIGRTKSKKLLLINVLPLYGQIINGQIFPSGKFKNERPELHVGFQTMQNSYKVIISSIVNKALKEGYAVETIPFTPQDKEFGEILLEDLPVKHNEYHPDPLKMLNKIATADWVIATRLHATIFALKAGVQLTPIAYATKNELMLQELGIKRQMFLSTTDLANGCTQVPEPIRVDSEVISACERSSHTAINECIASLMLSGVEVSQVK</sequence>
<proteinExistence type="predicted"/>
<dbReference type="AlphaFoldDB" id="A0A0E3ZEV7"/>
<dbReference type="STRING" id="400092.PKOR_13790"/>
<dbReference type="RefSeq" id="WP_046311490.1">
    <property type="nucleotide sequence ID" value="NZ_CP009621.1"/>
</dbReference>
<reference evidence="2 3" key="1">
    <citation type="journal article" date="2015" name="Sci. Rep.">
        <title>Unraveling adaptation of Pontibacter korlensis to radiation and infertility in desert through complete genome and comparative transcriptomic analysis.</title>
        <authorList>
            <person name="Dai J."/>
            <person name="Dai W."/>
            <person name="Qiu C."/>
            <person name="Yang Z."/>
            <person name="Zhang Y."/>
            <person name="Zhou M."/>
            <person name="Zhang L."/>
            <person name="Fang C."/>
            <person name="Gao Q."/>
            <person name="Yang Q."/>
            <person name="Li X."/>
            <person name="Wang Z."/>
            <person name="Wang Z."/>
            <person name="Jia Z."/>
            <person name="Chen X."/>
        </authorList>
    </citation>
    <scope>NUCLEOTIDE SEQUENCE [LARGE SCALE GENOMIC DNA]</scope>
    <source>
        <strain evidence="2 3">X14-1T</strain>
    </source>
</reference>
<gene>
    <name evidence="2" type="ORF">PKOR_13790</name>
</gene>
<dbReference type="OrthoDB" id="624106at2"/>
<dbReference type="InterPro" id="IPR007345">
    <property type="entry name" value="Polysacch_pyruvyl_Trfase"/>
</dbReference>
<protein>
    <recommendedName>
        <fullName evidence="1">Polysaccharide pyruvyl transferase domain-containing protein</fullName>
    </recommendedName>
</protein>
<feature type="domain" description="Polysaccharide pyruvyl transferase" evidence="1">
    <location>
        <begin position="45"/>
        <end position="312"/>
    </location>
</feature>
<dbReference type="PANTHER" id="PTHR36836">
    <property type="entry name" value="COLANIC ACID BIOSYNTHESIS PROTEIN WCAK"/>
    <property type="match status" value="1"/>
</dbReference>
<dbReference type="PANTHER" id="PTHR36836:SF1">
    <property type="entry name" value="COLANIC ACID BIOSYNTHESIS PROTEIN WCAK"/>
    <property type="match status" value="1"/>
</dbReference>
<dbReference type="KEGG" id="pko:PKOR_13790"/>
<evidence type="ECO:0000313" key="2">
    <source>
        <dbReference type="EMBL" id="AKD03975.1"/>
    </source>
</evidence>
<dbReference type="HOGENOM" id="CLU_721317_0_0_10"/>
<evidence type="ECO:0000259" key="1">
    <source>
        <dbReference type="Pfam" id="PF04230"/>
    </source>
</evidence>
<name>A0A0E3ZEV7_9BACT</name>
<dbReference type="Pfam" id="PF04230">
    <property type="entry name" value="PS_pyruv_trans"/>
    <property type="match status" value="1"/>
</dbReference>